<name>A0A816RK58_BRANA</name>
<sequence length="64" mass="7484">MENNEGSISVLDVSLFISTIRYKMNHNSSFNDPYLLSRRRNSTYKKRIVVLPPWRSDFSGFGKL</sequence>
<reference evidence="1" key="1">
    <citation type="submission" date="2021-01" db="EMBL/GenBank/DDBJ databases">
        <authorList>
            <consortium name="Genoscope - CEA"/>
            <person name="William W."/>
        </authorList>
    </citation>
    <scope>NUCLEOTIDE SEQUENCE</scope>
</reference>
<protein>
    <submittedName>
        <fullName evidence="1">(rape) hypothetical protein</fullName>
    </submittedName>
</protein>
<organism evidence="1">
    <name type="scientific">Brassica napus</name>
    <name type="common">Rape</name>
    <dbReference type="NCBI Taxonomy" id="3708"/>
    <lineage>
        <taxon>Eukaryota</taxon>
        <taxon>Viridiplantae</taxon>
        <taxon>Streptophyta</taxon>
        <taxon>Embryophyta</taxon>
        <taxon>Tracheophyta</taxon>
        <taxon>Spermatophyta</taxon>
        <taxon>Magnoliopsida</taxon>
        <taxon>eudicotyledons</taxon>
        <taxon>Gunneridae</taxon>
        <taxon>Pentapetalae</taxon>
        <taxon>rosids</taxon>
        <taxon>malvids</taxon>
        <taxon>Brassicales</taxon>
        <taxon>Brassicaceae</taxon>
        <taxon>Brassiceae</taxon>
        <taxon>Brassica</taxon>
    </lineage>
</organism>
<proteinExistence type="predicted"/>
<accession>A0A816RK58</accession>
<dbReference type="AlphaFoldDB" id="A0A816RK58"/>
<gene>
    <name evidence="1" type="ORF">DARMORV10_C01P32300.1</name>
</gene>
<evidence type="ECO:0000313" key="1">
    <source>
        <dbReference type="EMBL" id="CAF2074402.1"/>
    </source>
</evidence>
<dbReference type="Proteomes" id="UP001295469">
    <property type="component" value="Chromosome C01"/>
</dbReference>
<dbReference type="EMBL" id="HG994365">
    <property type="protein sequence ID" value="CAF2074402.1"/>
    <property type="molecule type" value="Genomic_DNA"/>
</dbReference>